<feature type="transmembrane region" description="Helical" evidence="6">
    <location>
        <begin position="415"/>
        <end position="436"/>
    </location>
</feature>
<feature type="transmembrane region" description="Helical" evidence="6">
    <location>
        <begin position="462"/>
        <end position="485"/>
    </location>
</feature>
<dbReference type="AlphaFoldDB" id="A0A8H3TTG0"/>
<dbReference type="InterPro" id="IPR002048">
    <property type="entry name" value="EF_hand_dom"/>
</dbReference>
<feature type="transmembrane region" description="Helical" evidence="6">
    <location>
        <begin position="370"/>
        <end position="394"/>
    </location>
</feature>
<organism evidence="8 9">
    <name type="scientific">Naganishia liquefaciens</name>
    <dbReference type="NCBI Taxonomy" id="104408"/>
    <lineage>
        <taxon>Eukaryota</taxon>
        <taxon>Fungi</taxon>
        <taxon>Dikarya</taxon>
        <taxon>Basidiomycota</taxon>
        <taxon>Agaricomycotina</taxon>
        <taxon>Tremellomycetes</taxon>
        <taxon>Filobasidiales</taxon>
        <taxon>Filobasidiaceae</taxon>
        <taxon>Naganishia</taxon>
    </lineage>
</organism>
<dbReference type="GO" id="GO:0016020">
    <property type="term" value="C:membrane"/>
    <property type="evidence" value="ECO:0007669"/>
    <property type="project" value="UniProtKB-SubCell"/>
</dbReference>
<feature type="region of interest" description="Disordered" evidence="5">
    <location>
        <begin position="1"/>
        <end position="69"/>
    </location>
</feature>
<evidence type="ECO:0000256" key="6">
    <source>
        <dbReference type="SAM" id="Phobius"/>
    </source>
</evidence>
<keyword evidence="4 6" id="KW-0472">Membrane</keyword>
<dbReference type="InterPro" id="IPR010920">
    <property type="entry name" value="LSM_dom_sf"/>
</dbReference>
<gene>
    <name evidence="8" type="ORF">NliqN6_2757</name>
</gene>
<protein>
    <recommendedName>
        <fullName evidence="7">EF-hand domain-containing protein</fullName>
    </recommendedName>
</protein>
<dbReference type="PANTHER" id="PTHR31323:SF15">
    <property type="entry name" value="MECHANOSENSITIVE ION CHANNEL PROTEIN MSY1"/>
    <property type="match status" value="1"/>
</dbReference>
<name>A0A8H3TTG0_9TREE</name>
<feature type="transmembrane region" description="Helical" evidence="6">
    <location>
        <begin position="338"/>
        <end position="358"/>
    </location>
</feature>
<evidence type="ECO:0000259" key="7">
    <source>
        <dbReference type="PROSITE" id="PS50222"/>
    </source>
</evidence>
<dbReference type="PANTHER" id="PTHR31323">
    <property type="entry name" value="MECHANOSENSITIVE ION CHANNEL PROTEIN MSY2"/>
    <property type="match status" value="1"/>
</dbReference>
<feature type="domain" description="EF-hand" evidence="7">
    <location>
        <begin position="618"/>
        <end position="653"/>
    </location>
</feature>
<feature type="transmembrane region" description="Helical" evidence="6">
    <location>
        <begin position="705"/>
        <end position="729"/>
    </location>
</feature>
<keyword evidence="2 6" id="KW-0812">Transmembrane</keyword>
<dbReference type="InterPro" id="IPR006685">
    <property type="entry name" value="MscS_channel_2nd"/>
</dbReference>
<comment type="caution">
    <text evidence="8">The sequence shown here is derived from an EMBL/GenBank/DDBJ whole genome shotgun (WGS) entry which is preliminary data.</text>
</comment>
<comment type="subcellular location">
    <subcellularLocation>
        <location evidence="1">Membrane</location>
    </subcellularLocation>
</comment>
<feature type="transmembrane region" description="Helical" evidence="6">
    <location>
        <begin position="674"/>
        <end position="693"/>
    </location>
</feature>
<dbReference type="InterPro" id="IPR023408">
    <property type="entry name" value="MscS_beta-dom_sf"/>
</dbReference>
<dbReference type="Proteomes" id="UP000620104">
    <property type="component" value="Unassembled WGS sequence"/>
</dbReference>
<dbReference type="SUPFAM" id="SSF50182">
    <property type="entry name" value="Sm-like ribonucleoproteins"/>
    <property type="match status" value="1"/>
</dbReference>
<feature type="region of interest" description="Disordered" evidence="5">
    <location>
        <begin position="956"/>
        <end position="999"/>
    </location>
</feature>
<dbReference type="GO" id="GO:0006874">
    <property type="term" value="P:intracellular calcium ion homeostasis"/>
    <property type="evidence" value="ECO:0007669"/>
    <property type="project" value="TreeGrafter"/>
</dbReference>
<dbReference type="GO" id="GO:0005509">
    <property type="term" value="F:calcium ion binding"/>
    <property type="evidence" value="ECO:0007669"/>
    <property type="project" value="InterPro"/>
</dbReference>
<dbReference type="GO" id="GO:0005262">
    <property type="term" value="F:calcium channel activity"/>
    <property type="evidence" value="ECO:0007669"/>
    <property type="project" value="TreeGrafter"/>
</dbReference>
<evidence type="ECO:0000313" key="9">
    <source>
        <dbReference type="Proteomes" id="UP000620104"/>
    </source>
</evidence>
<evidence type="ECO:0000256" key="1">
    <source>
        <dbReference type="ARBA" id="ARBA00004370"/>
    </source>
</evidence>
<evidence type="ECO:0000256" key="5">
    <source>
        <dbReference type="SAM" id="MobiDB-lite"/>
    </source>
</evidence>
<keyword evidence="9" id="KW-1185">Reference proteome</keyword>
<reference evidence="8" key="1">
    <citation type="submission" date="2020-07" db="EMBL/GenBank/DDBJ databases">
        <title>Draft Genome Sequence of a Deep-Sea Yeast, Naganishia (Cryptococcus) liquefaciens strain N6.</title>
        <authorList>
            <person name="Han Y.W."/>
            <person name="Kajitani R."/>
            <person name="Morimoto H."/>
            <person name="Parhat M."/>
            <person name="Tsubouchi H."/>
            <person name="Bakenova O."/>
            <person name="Ogata M."/>
            <person name="Argunhan B."/>
            <person name="Aoki R."/>
            <person name="Kajiwara S."/>
            <person name="Itoh T."/>
            <person name="Iwasaki H."/>
        </authorList>
    </citation>
    <scope>NUCLEOTIDE SEQUENCE</scope>
    <source>
        <strain evidence="8">N6</strain>
    </source>
</reference>
<evidence type="ECO:0000313" key="8">
    <source>
        <dbReference type="EMBL" id="GHJ86355.1"/>
    </source>
</evidence>
<keyword evidence="3 6" id="KW-1133">Transmembrane helix</keyword>
<dbReference type="EMBL" id="BLZA01000018">
    <property type="protein sequence ID" value="GHJ86355.1"/>
    <property type="molecule type" value="Genomic_DNA"/>
</dbReference>
<dbReference type="OrthoDB" id="544685at2759"/>
<feature type="compositionally biased region" description="Basic and acidic residues" evidence="5">
    <location>
        <begin position="242"/>
        <end position="251"/>
    </location>
</feature>
<dbReference type="Pfam" id="PF00924">
    <property type="entry name" value="MS_channel_2nd"/>
    <property type="match status" value="1"/>
</dbReference>
<evidence type="ECO:0000256" key="3">
    <source>
        <dbReference type="ARBA" id="ARBA00022989"/>
    </source>
</evidence>
<feature type="compositionally biased region" description="Basic and acidic residues" evidence="5">
    <location>
        <begin position="19"/>
        <end position="29"/>
    </location>
</feature>
<proteinExistence type="predicted"/>
<evidence type="ECO:0000256" key="4">
    <source>
        <dbReference type="ARBA" id="ARBA00023136"/>
    </source>
</evidence>
<evidence type="ECO:0000256" key="2">
    <source>
        <dbReference type="ARBA" id="ARBA00022692"/>
    </source>
</evidence>
<dbReference type="PROSITE" id="PS50222">
    <property type="entry name" value="EF_HAND_2"/>
    <property type="match status" value="1"/>
</dbReference>
<dbReference type="InterPro" id="IPR058650">
    <property type="entry name" value="Msy1/2-like"/>
</dbReference>
<dbReference type="Gene3D" id="2.30.30.60">
    <property type="match status" value="1"/>
</dbReference>
<sequence length="999" mass="110244">MASDQPPIIHTSSMQTGPHRAERPRKLDLDLGNPLRGPATGDLAQRAADTSYDSDEHEIPEERTPMHPTFQNQGGDFISTGPQPGHAARPSVDVGNSSARYLPTQPSESTLHASADHLGTGYTTQSDALARAQSNFSSHSQTPLNEPASFPGVDAHGRIRATDYATPQLSGANTPERSAGHHVHYPPAVGSAQYYTTVPLDGHEGYNMQMDEKNGTTGSGSSGKKRGVLFGGAKRWSQSGQKDVELAGEKPPHHRQASWDILRGRGSRPSSALGASGANTPNGGRSGSATPRVEWEGFDFNPANSSVEQLRFADGDVGKSKFAKSYYYLLSKSIVTRWFLYIFPILVLLWIPGIVWLAGVRHARVWGVNLLYWSIWLTVVWGGWWAALAASMLLPHIVRVTFGTVVPSWRQYVDILRALTRNIAFCVWSLAIWVSFQPLLRNTFVGDTSSTSYSDLNVFQRLLFGLFIVSLIVGGEKVIIQLIAVRFHQDSYEDRIREQKLNIKSLVTLYINSHDIPGRSDTMTEATFAKDKRDPRRALKKALKGLKTAAQSTTTALGNVATEISGQSVMQTNSPHNRVNTALGSAHKSKLLARRLYYSFKKEGVDYVTIGDIARFFPDRDSAIVAFSIFDRDDNGDATRDEFEMATMQLHREKLALEASMRDLDGAVRRLDDILMAIVFVIACLIFATMLSSKISTFVTSASSFILGLSWLIGTTMQEILGASIFLFVKHPFDVGDRVDIDGQSYTVANMALMSTAFRRVDGTNVWIGNDILRSKVISNIRRSGPISETITFEVDFGTDFKKLQDLRDKMLMFLNAEKRDYNPVFDVVVDDFPAQDKLVLKADIKYKTNWQEGALKVQRRNKWICALKQALKDCSIYGPGDAGNPSPAPADPVRYMEVPYAPLAPADSDADRIETPPPDFLSATQGAQAGAALMDPDQVIHDTSTDIYDDHVDLHQPPPRSGFQSRANSPSPQAMRQRPVHARVPGEEIEMSATRLRA</sequence>
<feature type="region of interest" description="Disordered" evidence="5">
    <location>
        <begin position="234"/>
        <end position="289"/>
    </location>
</feature>
<accession>A0A8H3TTG0</accession>
<feature type="compositionally biased region" description="Polar residues" evidence="5">
    <location>
        <begin position="277"/>
        <end position="289"/>
    </location>
</feature>
<feature type="compositionally biased region" description="Polar residues" evidence="5">
    <location>
        <begin position="963"/>
        <end position="975"/>
    </location>
</feature>
<dbReference type="Pfam" id="PF25886">
    <property type="entry name" value="Msy1"/>
    <property type="match status" value="1"/>
</dbReference>